<comment type="caution">
    <text evidence="1">The sequence shown here is derived from an EMBL/GenBank/DDBJ whole genome shotgun (WGS) entry which is preliminary data.</text>
</comment>
<organism evidence="1 2">
    <name type="scientific">Aspergillus lucknowensis</name>
    <dbReference type="NCBI Taxonomy" id="176173"/>
    <lineage>
        <taxon>Eukaryota</taxon>
        <taxon>Fungi</taxon>
        <taxon>Dikarya</taxon>
        <taxon>Ascomycota</taxon>
        <taxon>Pezizomycotina</taxon>
        <taxon>Eurotiomycetes</taxon>
        <taxon>Eurotiomycetidae</taxon>
        <taxon>Eurotiales</taxon>
        <taxon>Aspergillaceae</taxon>
        <taxon>Aspergillus</taxon>
        <taxon>Aspergillus subgen. Nidulantes</taxon>
    </lineage>
</organism>
<dbReference type="EMBL" id="JBFXLQ010000004">
    <property type="protein sequence ID" value="KAL2871000.1"/>
    <property type="molecule type" value="Genomic_DNA"/>
</dbReference>
<keyword evidence="2" id="KW-1185">Reference proteome</keyword>
<reference evidence="1 2" key="1">
    <citation type="submission" date="2024-07" db="EMBL/GenBank/DDBJ databases">
        <title>Section-level genome sequencing and comparative genomics of Aspergillus sections Usti and Cavernicolus.</title>
        <authorList>
            <consortium name="Lawrence Berkeley National Laboratory"/>
            <person name="Nybo J.L."/>
            <person name="Vesth T.C."/>
            <person name="Theobald S."/>
            <person name="Frisvad J.C."/>
            <person name="Larsen T.O."/>
            <person name="Kjaerboelling I."/>
            <person name="Rothschild-Mancinelli K."/>
            <person name="Lyhne E.K."/>
            <person name="Kogle M.E."/>
            <person name="Barry K."/>
            <person name="Clum A."/>
            <person name="Na H."/>
            <person name="Ledsgaard L."/>
            <person name="Lin J."/>
            <person name="Lipzen A."/>
            <person name="Kuo A."/>
            <person name="Riley R."/>
            <person name="Mondo S."/>
            <person name="Labutti K."/>
            <person name="Haridas S."/>
            <person name="Pangalinan J."/>
            <person name="Salamov A.A."/>
            <person name="Simmons B.A."/>
            <person name="Magnuson J.K."/>
            <person name="Chen J."/>
            <person name="Drula E."/>
            <person name="Henrissat B."/>
            <person name="Wiebenga A."/>
            <person name="Lubbers R.J."/>
            <person name="Gomes A.C."/>
            <person name="Macurrencykelacurrency M.R."/>
            <person name="Stajich J."/>
            <person name="Grigoriev I.V."/>
            <person name="Mortensen U.H."/>
            <person name="De Vries R.P."/>
            <person name="Baker S.E."/>
            <person name="Andersen M.R."/>
        </authorList>
    </citation>
    <scope>NUCLEOTIDE SEQUENCE [LARGE SCALE GENOMIC DNA]</scope>
    <source>
        <strain evidence="1 2">CBS 449.75</strain>
    </source>
</reference>
<name>A0ABR4M2H7_9EURO</name>
<dbReference type="RefSeq" id="XP_070889979.1">
    <property type="nucleotide sequence ID" value="XM_071028135.1"/>
</dbReference>
<evidence type="ECO:0000313" key="1">
    <source>
        <dbReference type="EMBL" id="KAL2871000.1"/>
    </source>
</evidence>
<gene>
    <name evidence="1" type="ORF">BJX67DRAFT_343280</name>
</gene>
<accession>A0ABR4M2H7</accession>
<dbReference type="GeneID" id="98143207"/>
<evidence type="ECO:0000313" key="2">
    <source>
        <dbReference type="Proteomes" id="UP001610432"/>
    </source>
</evidence>
<proteinExistence type="predicted"/>
<protein>
    <submittedName>
        <fullName evidence="1">Uncharacterized protein</fullName>
    </submittedName>
</protein>
<sequence length="171" mass="19559">MTGIRRIARTVSRSQLFIQERTTKLIVRQCCLDSRARCIISLIQKMTEEKYQDSLLYWGTAPYSVVTSEKRSENQYCDRGAFLPDKRQFQVLEARLKFIGLNARPVRSQARENTSPFRAPSDILGQVASEIIILCQPTSKRIRDVGTPMVQTAAVRSCDQSIRFIAENLEL</sequence>
<dbReference type="Proteomes" id="UP001610432">
    <property type="component" value="Unassembled WGS sequence"/>
</dbReference>